<protein>
    <submittedName>
        <fullName evidence="2">Uncharacterized protein</fullName>
    </submittedName>
</protein>
<reference evidence="2" key="1">
    <citation type="submission" date="2023-07" db="EMBL/GenBank/DDBJ databases">
        <title>draft genome sequence of fig (Ficus carica).</title>
        <authorList>
            <person name="Takahashi T."/>
            <person name="Nishimura K."/>
        </authorList>
    </citation>
    <scope>NUCLEOTIDE SEQUENCE</scope>
</reference>
<organism evidence="2 3">
    <name type="scientific">Ficus carica</name>
    <name type="common">Common fig</name>
    <dbReference type="NCBI Taxonomy" id="3494"/>
    <lineage>
        <taxon>Eukaryota</taxon>
        <taxon>Viridiplantae</taxon>
        <taxon>Streptophyta</taxon>
        <taxon>Embryophyta</taxon>
        <taxon>Tracheophyta</taxon>
        <taxon>Spermatophyta</taxon>
        <taxon>Magnoliopsida</taxon>
        <taxon>eudicotyledons</taxon>
        <taxon>Gunneridae</taxon>
        <taxon>Pentapetalae</taxon>
        <taxon>rosids</taxon>
        <taxon>fabids</taxon>
        <taxon>Rosales</taxon>
        <taxon>Moraceae</taxon>
        <taxon>Ficeae</taxon>
        <taxon>Ficus</taxon>
    </lineage>
</organism>
<evidence type="ECO:0000313" key="3">
    <source>
        <dbReference type="Proteomes" id="UP001187192"/>
    </source>
</evidence>
<gene>
    <name evidence="2" type="ORF">TIFTF001_004178</name>
</gene>
<feature type="compositionally biased region" description="Basic residues" evidence="1">
    <location>
        <begin position="55"/>
        <end position="66"/>
    </location>
</feature>
<dbReference type="EMBL" id="BTGU01000004">
    <property type="protein sequence ID" value="GMN33450.1"/>
    <property type="molecule type" value="Genomic_DNA"/>
</dbReference>
<dbReference type="Proteomes" id="UP001187192">
    <property type="component" value="Unassembled WGS sequence"/>
</dbReference>
<feature type="region of interest" description="Disordered" evidence="1">
    <location>
        <begin position="55"/>
        <end position="79"/>
    </location>
</feature>
<dbReference type="AlphaFoldDB" id="A0AA87ZJY6"/>
<keyword evidence="3" id="KW-1185">Reference proteome</keyword>
<evidence type="ECO:0000256" key="1">
    <source>
        <dbReference type="SAM" id="MobiDB-lite"/>
    </source>
</evidence>
<feature type="compositionally biased region" description="Low complexity" evidence="1">
    <location>
        <begin position="1"/>
        <end position="13"/>
    </location>
</feature>
<name>A0AA87ZJY6_FICCA</name>
<accession>A0AA87ZJY6</accession>
<evidence type="ECO:0000313" key="2">
    <source>
        <dbReference type="EMBL" id="GMN33450.1"/>
    </source>
</evidence>
<sequence length="168" mass="18486">MATAPASSSAEPPEGTDSTSSFTKILSAYSSGGFDGQWSTFGRNLIEETRFSHKNHTNKHHLHNKPHKPDNQKYPPMNEKCPRFYLRRISSSSSSSSPMVLHSASAPSPRGGVAIGVTAHRPTPWASLRWPCRNCDEGWDENRDGCRDEFATEAAGGSHLLPPLRLRT</sequence>
<feature type="region of interest" description="Disordered" evidence="1">
    <location>
        <begin position="1"/>
        <end position="21"/>
    </location>
</feature>
<proteinExistence type="predicted"/>
<comment type="caution">
    <text evidence="2">The sequence shown here is derived from an EMBL/GenBank/DDBJ whole genome shotgun (WGS) entry which is preliminary data.</text>
</comment>